<protein>
    <recommendedName>
        <fullName evidence="2">DUF7027 domain-containing protein</fullName>
    </recommendedName>
</protein>
<evidence type="ECO:0000259" key="2">
    <source>
        <dbReference type="Pfam" id="PF22954"/>
    </source>
</evidence>
<reference evidence="4" key="1">
    <citation type="submission" date="2011-05" db="EMBL/GenBank/DDBJ databases">
        <authorList>
            <person name="Richards S.R."/>
            <person name="Qu J."/>
            <person name="Jiang H."/>
            <person name="Jhangiani S.N."/>
            <person name="Agravi P."/>
            <person name="Goodspeed R."/>
            <person name="Gross S."/>
            <person name="Mandapat C."/>
            <person name="Jackson L."/>
            <person name="Mathew T."/>
            <person name="Pu L."/>
            <person name="Thornton R."/>
            <person name="Saada N."/>
            <person name="Wilczek-Boney K.B."/>
            <person name="Lee S."/>
            <person name="Kovar C."/>
            <person name="Wu Y."/>
            <person name="Scherer S.E."/>
            <person name="Worley K.C."/>
            <person name="Muzny D.M."/>
            <person name="Gibbs R."/>
        </authorList>
    </citation>
    <scope>NUCLEOTIDE SEQUENCE</scope>
    <source>
        <strain evidence="4">Brora</strain>
    </source>
</reference>
<accession>T1J832</accession>
<dbReference type="PANTHER" id="PTHR34609">
    <property type="entry name" value="GEO08273P1-RELATED"/>
    <property type="match status" value="1"/>
</dbReference>
<dbReference type="InterPro" id="IPR053077">
    <property type="entry name" value="MARVEL_domain_protein_3"/>
</dbReference>
<keyword evidence="1" id="KW-0812">Transmembrane</keyword>
<dbReference type="PANTHER" id="PTHR34609:SF17">
    <property type="entry name" value="GEO08273P1-RELATED"/>
    <property type="match status" value="1"/>
</dbReference>
<evidence type="ECO:0000313" key="4">
    <source>
        <dbReference type="Proteomes" id="UP000014500"/>
    </source>
</evidence>
<feature type="transmembrane region" description="Helical" evidence="1">
    <location>
        <begin position="21"/>
        <end position="43"/>
    </location>
</feature>
<dbReference type="AlphaFoldDB" id="T1J832"/>
<dbReference type="HOGENOM" id="CLU_1385766_0_0_1"/>
<evidence type="ECO:0000256" key="1">
    <source>
        <dbReference type="SAM" id="Phobius"/>
    </source>
</evidence>
<keyword evidence="4" id="KW-1185">Reference proteome</keyword>
<feature type="transmembrane region" description="Helical" evidence="1">
    <location>
        <begin position="94"/>
        <end position="117"/>
    </location>
</feature>
<sequence length="197" mass="21839">MCQFSKFCCGCSLRAGAITAAVLNLVNVILILIGAAVLIYFGIRNDKEGYPSLARRDYSKAGLYLIAGCLGIVSFVCLIIAIKKSRPGLLMPWLVCFLLKIIIVGVCVTLAITVRYYTYFVMIAPLGFCVSENPDTGSNQNLIKSSTRPDILIQKLNCALPSAHNNQTMRNSAFNYLSDFDNRISEIEEIHRIRVYV</sequence>
<reference evidence="3" key="2">
    <citation type="submission" date="2015-02" db="UniProtKB">
        <authorList>
            <consortium name="EnsemblMetazoa"/>
        </authorList>
    </citation>
    <scope>IDENTIFICATION</scope>
</reference>
<keyword evidence="1" id="KW-0472">Membrane</keyword>
<dbReference type="Proteomes" id="UP000014500">
    <property type="component" value="Unassembled WGS sequence"/>
</dbReference>
<dbReference type="InterPro" id="IPR054291">
    <property type="entry name" value="DUF7027"/>
</dbReference>
<keyword evidence="1" id="KW-1133">Transmembrane helix</keyword>
<evidence type="ECO:0000313" key="3">
    <source>
        <dbReference type="EnsemblMetazoa" id="SMAR009853-PA"/>
    </source>
</evidence>
<dbReference type="EnsemblMetazoa" id="SMAR009853-RA">
    <property type="protein sequence ID" value="SMAR009853-PA"/>
    <property type="gene ID" value="SMAR009853"/>
</dbReference>
<dbReference type="Pfam" id="PF22954">
    <property type="entry name" value="DUF7027"/>
    <property type="match status" value="1"/>
</dbReference>
<name>T1J832_STRMM</name>
<proteinExistence type="predicted"/>
<feature type="domain" description="DUF7027" evidence="2">
    <location>
        <begin position="21"/>
        <end position="112"/>
    </location>
</feature>
<dbReference type="EMBL" id="JH431947">
    <property type="status" value="NOT_ANNOTATED_CDS"/>
    <property type="molecule type" value="Genomic_DNA"/>
</dbReference>
<organism evidence="3 4">
    <name type="scientific">Strigamia maritima</name>
    <name type="common">European centipede</name>
    <name type="synonym">Geophilus maritimus</name>
    <dbReference type="NCBI Taxonomy" id="126957"/>
    <lineage>
        <taxon>Eukaryota</taxon>
        <taxon>Metazoa</taxon>
        <taxon>Ecdysozoa</taxon>
        <taxon>Arthropoda</taxon>
        <taxon>Myriapoda</taxon>
        <taxon>Chilopoda</taxon>
        <taxon>Pleurostigmophora</taxon>
        <taxon>Geophilomorpha</taxon>
        <taxon>Linotaeniidae</taxon>
        <taxon>Strigamia</taxon>
    </lineage>
</organism>
<feature type="transmembrane region" description="Helical" evidence="1">
    <location>
        <begin position="63"/>
        <end position="82"/>
    </location>
</feature>